<feature type="domain" description="DUF7730" evidence="1">
    <location>
        <begin position="14"/>
        <end position="130"/>
    </location>
</feature>
<dbReference type="EMBL" id="FWEW01003495">
    <property type="protein sequence ID" value="SLM39282.1"/>
    <property type="molecule type" value="Genomic_DNA"/>
</dbReference>
<accession>A0A1W5D8N6</accession>
<evidence type="ECO:0000313" key="2">
    <source>
        <dbReference type="EMBL" id="SLM39282.1"/>
    </source>
</evidence>
<proteinExistence type="predicted"/>
<evidence type="ECO:0000259" key="1">
    <source>
        <dbReference type="Pfam" id="PF24864"/>
    </source>
</evidence>
<evidence type="ECO:0000313" key="3">
    <source>
        <dbReference type="Proteomes" id="UP000192927"/>
    </source>
</evidence>
<dbReference type="Proteomes" id="UP000192927">
    <property type="component" value="Unassembled WGS sequence"/>
</dbReference>
<name>A0A1W5D8N6_9LECA</name>
<reference evidence="3" key="1">
    <citation type="submission" date="2017-03" db="EMBL/GenBank/DDBJ databases">
        <authorList>
            <person name="Sharma R."/>
            <person name="Thines M."/>
        </authorList>
    </citation>
    <scope>NUCLEOTIDE SEQUENCE [LARGE SCALE GENOMIC DNA]</scope>
</reference>
<dbReference type="Pfam" id="PF24864">
    <property type="entry name" value="DUF7730"/>
    <property type="match status" value="1"/>
</dbReference>
<dbReference type="AlphaFoldDB" id="A0A1W5D8N6"/>
<dbReference type="PANTHER" id="PTHR38790">
    <property type="entry name" value="2EXR DOMAIN-CONTAINING PROTEIN-RELATED"/>
    <property type="match status" value="1"/>
</dbReference>
<protein>
    <recommendedName>
        <fullName evidence="1">DUF7730 domain-containing protein</fullName>
    </recommendedName>
</protein>
<organism evidence="2 3">
    <name type="scientific">Lasallia pustulata</name>
    <dbReference type="NCBI Taxonomy" id="136370"/>
    <lineage>
        <taxon>Eukaryota</taxon>
        <taxon>Fungi</taxon>
        <taxon>Dikarya</taxon>
        <taxon>Ascomycota</taxon>
        <taxon>Pezizomycotina</taxon>
        <taxon>Lecanoromycetes</taxon>
        <taxon>OSLEUM clade</taxon>
        <taxon>Umbilicariomycetidae</taxon>
        <taxon>Umbilicariales</taxon>
        <taxon>Umbilicariaceae</taxon>
        <taxon>Lasallia</taxon>
    </lineage>
</organism>
<sequence length="215" mass="24635">MNTTVGRETASSGPLLRLPTEIRNLIYQLVMGFEKPIERKKSTCVLFPDRGSAIGKKNRAWDEQRQHVDTATSLSLALTCRQIYRETTGYYYTLNAFAFNLLDFPDFSRSIRSTNLSRIAVVHCTVPAKGPLSEIVYLFRMMGLKRLHLELERPMPGDVLESPWAVGKWWKLSKSLEEVRMTFATRAGLVYHWMILNGQLIRRVYYELGTGPQSA</sequence>
<keyword evidence="3" id="KW-1185">Reference proteome</keyword>
<dbReference type="InterPro" id="IPR056632">
    <property type="entry name" value="DUF7730"/>
</dbReference>